<evidence type="ECO:0000313" key="2">
    <source>
        <dbReference type="EMBL" id="KAL0069903.1"/>
    </source>
</evidence>
<accession>A0ABR3AA59</accession>
<feature type="region of interest" description="Disordered" evidence="1">
    <location>
        <begin position="1"/>
        <end position="93"/>
    </location>
</feature>
<sequence length="142" mass="15538">MHEKRGGTPRIAPERPEIITVMDDEDEDIGVPVIQARDTSPDQLSVILKTPAKPERPVTEWQPTAGRSGDPLSSPSSPIESADGMTERASPPGKVEKIVKQYEGIVQKAVPHYDLKRKMKPKGGRAHGKVQSTFETVSSFVL</sequence>
<evidence type="ECO:0000256" key="1">
    <source>
        <dbReference type="SAM" id="MobiDB-lite"/>
    </source>
</evidence>
<dbReference type="EMBL" id="JBBXMP010000010">
    <property type="protein sequence ID" value="KAL0069903.1"/>
    <property type="molecule type" value="Genomic_DNA"/>
</dbReference>
<gene>
    <name evidence="2" type="ORF">AAF712_003173</name>
</gene>
<reference evidence="2 3" key="1">
    <citation type="submission" date="2024-05" db="EMBL/GenBank/DDBJ databases">
        <title>A draft genome resource for the thread blight pathogen Marasmius tenuissimus strain MS-2.</title>
        <authorList>
            <person name="Yulfo-Soto G.E."/>
            <person name="Baruah I.K."/>
            <person name="Amoako-Attah I."/>
            <person name="Bukari Y."/>
            <person name="Meinhardt L.W."/>
            <person name="Bailey B.A."/>
            <person name="Cohen S.P."/>
        </authorList>
    </citation>
    <scope>NUCLEOTIDE SEQUENCE [LARGE SCALE GENOMIC DNA]</scope>
    <source>
        <strain evidence="2 3">MS-2</strain>
    </source>
</reference>
<comment type="caution">
    <text evidence="2">The sequence shown here is derived from an EMBL/GenBank/DDBJ whole genome shotgun (WGS) entry which is preliminary data.</text>
</comment>
<evidence type="ECO:0000313" key="3">
    <source>
        <dbReference type="Proteomes" id="UP001437256"/>
    </source>
</evidence>
<organism evidence="2 3">
    <name type="scientific">Marasmius tenuissimus</name>
    <dbReference type="NCBI Taxonomy" id="585030"/>
    <lineage>
        <taxon>Eukaryota</taxon>
        <taxon>Fungi</taxon>
        <taxon>Dikarya</taxon>
        <taxon>Basidiomycota</taxon>
        <taxon>Agaricomycotina</taxon>
        <taxon>Agaricomycetes</taxon>
        <taxon>Agaricomycetidae</taxon>
        <taxon>Agaricales</taxon>
        <taxon>Marasmiineae</taxon>
        <taxon>Marasmiaceae</taxon>
        <taxon>Marasmius</taxon>
    </lineage>
</organism>
<name>A0ABR3AA59_9AGAR</name>
<protein>
    <submittedName>
        <fullName evidence="2">Uncharacterized protein</fullName>
    </submittedName>
</protein>
<proteinExistence type="predicted"/>
<keyword evidence="3" id="KW-1185">Reference proteome</keyword>
<dbReference type="Proteomes" id="UP001437256">
    <property type="component" value="Unassembled WGS sequence"/>
</dbReference>
<feature type="compositionally biased region" description="Basic and acidic residues" evidence="1">
    <location>
        <begin position="1"/>
        <end position="17"/>
    </location>
</feature>